<dbReference type="InterPro" id="IPR048443">
    <property type="entry name" value="RqcP2_N"/>
</dbReference>
<gene>
    <name evidence="3" type="ORF">ABID28_001807</name>
</gene>
<dbReference type="RefSeq" id="WP_354369848.1">
    <property type="nucleotide sequence ID" value="NZ_JBEPLN010000046.1"/>
</dbReference>
<dbReference type="InterPro" id="IPR040591">
    <property type="entry name" value="RqcP2_RBD"/>
</dbReference>
<dbReference type="Pfam" id="PF21278">
    <property type="entry name" value="YlmH_1st"/>
    <property type="match status" value="1"/>
</dbReference>
<accession>A0ABV2JHB1</accession>
<proteinExistence type="predicted"/>
<dbReference type="Pfam" id="PF01479">
    <property type="entry name" value="S4"/>
    <property type="match status" value="1"/>
</dbReference>
<dbReference type="SMART" id="SM00363">
    <property type="entry name" value="S4"/>
    <property type="match status" value="1"/>
</dbReference>
<keyword evidence="1" id="KW-0694">RNA-binding</keyword>
<dbReference type="EMBL" id="JBEPLN010000046">
    <property type="protein sequence ID" value="MET3635145.1"/>
    <property type="molecule type" value="Genomic_DNA"/>
</dbReference>
<dbReference type="PANTHER" id="PTHR13633">
    <property type="entry name" value="MITOCHONDRIAL TRANSCRIPTION RESCUE FACTOR 1"/>
    <property type="match status" value="1"/>
</dbReference>
<name>A0ABV2JHB1_9STRE</name>
<dbReference type="InterPro" id="IPR002942">
    <property type="entry name" value="S4_RNA-bd"/>
</dbReference>
<dbReference type="InterPro" id="IPR012677">
    <property type="entry name" value="Nucleotide-bd_a/b_plait_sf"/>
</dbReference>
<dbReference type="PROSITE" id="PS50889">
    <property type="entry name" value="S4"/>
    <property type="match status" value="1"/>
</dbReference>
<dbReference type="CDD" id="cd00165">
    <property type="entry name" value="S4"/>
    <property type="match status" value="1"/>
</dbReference>
<organism evidence="3 4">
    <name type="scientific">Streptococcus porcorum</name>
    <dbReference type="NCBI Taxonomy" id="701526"/>
    <lineage>
        <taxon>Bacteria</taxon>
        <taxon>Bacillati</taxon>
        <taxon>Bacillota</taxon>
        <taxon>Bacilli</taxon>
        <taxon>Lactobacillales</taxon>
        <taxon>Streptococcaceae</taxon>
        <taxon>Streptococcus</taxon>
    </lineage>
</organism>
<feature type="domain" description="RNA-binding S4" evidence="2">
    <location>
        <begin position="183"/>
        <end position="240"/>
    </location>
</feature>
<evidence type="ECO:0000256" key="1">
    <source>
        <dbReference type="PROSITE-ProRule" id="PRU00182"/>
    </source>
</evidence>
<evidence type="ECO:0000313" key="4">
    <source>
        <dbReference type="Proteomes" id="UP001549037"/>
    </source>
</evidence>
<dbReference type="Gene3D" id="3.10.290.10">
    <property type="entry name" value="RNA-binding S4 domain"/>
    <property type="match status" value="1"/>
</dbReference>
<dbReference type="Pfam" id="PF17774">
    <property type="entry name" value="YlmH_RBD"/>
    <property type="match status" value="1"/>
</dbReference>
<comment type="caution">
    <text evidence="3">The sequence shown here is derived from an EMBL/GenBank/DDBJ whole genome shotgun (WGS) entry which is preliminary data.</text>
</comment>
<dbReference type="Gene3D" id="3.30.1370.160">
    <property type="match status" value="1"/>
</dbReference>
<dbReference type="Gene3D" id="3.30.70.330">
    <property type="match status" value="1"/>
</dbReference>
<protein>
    <submittedName>
        <fullName evidence="3">RNA-binding protein YlmH</fullName>
    </submittedName>
</protein>
<evidence type="ECO:0000259" key="2">
    <source>
        <dbReference type="SMART" id="SM00363"/>
    </source>
</evidence>
<keyword evidence="4" id="KW-1185">Reference proteome</keyword>
<dbReference type="InterPro" id="IPR036986">
    <property type="entry name" value="S4_RNA-bd_sf"/>
</dbReference>
<dbReference type="SUPFAM" id="SSF55174">
    <property type="entry name" value="Alpha-L RNA-binding motif"/>
    <property type="match status" value="1"/>
</dbReference>
<evidence type="ECO:0000313" key="3">
    <source>
        <dbReference type="EMBL" id="MET3635145.1"/>
    </source>
</evidence>
<sequence>MEHSLTQHFSKDELAFVEKVENDIRFVETRYSLLLTPFINPRQVEIYQVLANRSGLKCFSSNQYMTREYARVIVAPDYYILEKKDFEIALLEIKYANKFNQLEHRQILGALLHQMGVKRTVFGDILVEDGRAQVFVDQRLSSHFVSEITKISRVSVQLNEVDYSQSIVSYEERDTKDLILSSLRLDKVLSSVLKLSRSQALKLITTEKVKLNYRVMTKSSVMLSIGDLISVRGFGRFYLTSDLGLTKSGKHKIRIEKT</sequence>
<dbReference type="PANTHER" id="PTHR13633:SF3">
    <property type="entry name" value="MITOCHONDRIAL TRANSCRIPTION RESCUE FACTOR 1"/>
    <property type="match status" value="1"/>
</dbReference>
<reference evidence="3 4" key="1">
    <citation type="submission" date="2024-06" db="EMBL/GenBank/DDBJ databases">
        <title>Genomic Encyclopedia of Type Strains, Phase IV (KMG-IV): sequencing the most valuable type-strain genomes for metagenomic binning, comparative biology and taxonomic classification.</title>
        <authorList>
            <person name="Goeker M."/>
        </authorList>
    </citation>
    <scope>NUCLEOTIDE SEQUENCE [LARGE SCALE GENOMIC DNA]</scope>
    <source>
        <strain evidence="3 4">DSM 28302</strain>
    </source>
</reference>
<dbReference type="Proteomes" id="UP001549037">
    <property type="component" value="Unassembled WGS sequence"/>
</dbReference>